<dbReference type="Gene3D" id="6.10.140.1330">
    <property type="match status" value="1"/>
</dbReference>
<keyword evidence="8" id="KW-0915">Sodium</keyword>
<dbReference type="GO" id="GO:0098719">
    <property type="term" value="P:sodium ion import across plasma membrane"/>
    <property type="evidence" value="ECO:0007669"/>
    <property type="project" value="TreeGrafter"/>
</dbReference>
<evidence type="ECO:0000256" key="12">
    <source>
        <dbReference type="SAM" id="Phobius"/>
    </source>
</evidence>
<protein>
    <submittedName>
        <fullName evidence="14">Sodium:proton antiporter</fullName>
    </submittedName>
</protein>
<feature type="transmembrane region" description="Helical" evidence="12">
    <location>
        <begin position="357"/>
        <end position="380"/>
    </location>
</feature>
<proteinExistence type="inferred from homology"/>
<name>A0A2S7VLJ5_PHOAN</name>
<evidence type="ECO:0000256" key="11">
    <source>
        <dbReference type="ARBA" id="ARBA00023201"/>
    </source>
</evidence>
<feature type="transmembrane region" description="Helical" evidence="12">
    <location>
        <begin position="31"/>
        <end position="53"/>
    </location>
</feature>
<feature type="transmembrane region" description="Helical" evidence="12">
    <location>
        <begin position="133"/>
        <end position="154"/>
    </location>
</feature>
<dbReference type="AlphaFoldDB" id="A0A2S7VLJ5"/>
<dbReference type="InterPro" id="IPR018422">
    <property type="entry name" value="Cation/H_exchanger_CPA1"/>
</dbReference>
<keyword evidence="10 12" id="KW-0472">Membrane</keyword>
<feature type="transmembrane region" description="Helical" evidence="12">
    <location>
        <begin position="296"/>
        <end position="313"/>
    </location>
</feature>
<feature type="transmembrane region" description="Helical" evidence="12">
    <location>
        <begin position="6"/>
        <end position="24"/>
    </location>
</feature>
<dbReference type="Pfam" id="PF00999">
    <property type="entry name" value="Na_H_Exchanger"/>
    <property type="match status" value="1"/>
</dbReference>
<gene>
    <name evidence="14" type="ORF">BTO08_20135</name>
</gene>
<dbReference type="GO" id="GO:0015385">
    <property type="term" value="F:sodium:proton antiporter activity"/>
    <property type="evidence" value="ECO:0007669"/>
    <property type="project" value="InterPro"/>
</dbReference>
<feature type="transmembrane region" description="Helical" evidence="12">
    <location>
        <begin position="257"/>
        <end position="275"/>
    </location>
</feature>
<keyword evidence="9" id="KW-0406">Ion transport</keyword>
<reference evidence="14 15" key="1">
    <citation type="submission" date="2016-12" db="EMBL/GenBank/DDBJ databases">
        <title>Diversity of luminous bacteria.</title>
        <authorList>
            <person name="Yoshizawa S."/>
            <person name="Kogure K."/>
        </authorList>
    </citation>
    <scope>NUCLEOTIDE SEQUENCE [LARGE SCALE GENOMIC DNA]</scope>
    <source>
        <strain evidence="14 15">LC1-200</strain>
    </source>
</reference>
<evidence type="ECO:0000256" key="4">
    <source>
        <dbReference type="ARBA" id="ARBA00022449"/>
    </source>
</evidence>
<evidence type="ECO:0000256" key="3">
    <source>
        <dbReference type="ARBA" id="ARBA00022448"/>
    </source>
</evidence>
<comment type="similarity">
    <text evidence="2">Belongs to the monovalent cation:proton antiporter 1 (CPA1) transporter (TC 2.A.36) family.</text>
</comment>
<dbReference type="PANTHER" id="PTHR10110:SF195">
    <property type="entry name" value="NA(+)_H(+) ANTIPORTER NHAS2"/>
    <property type="match status" value="1"/>
</dbReference>
<dbReference type="EMBL" id="MSCJ01000003">
    <property type="protein sequence ID" value="PQJ62540.1"/>
    <property type="molecule type" value="Genomic_DNA"/>
</dbReference>
<evidence type="ECO:0000256" key="5">
    <source>
        <dbReference type="ARBA" id="ARBA00022475"/>
    </source>
</evidence>
<organism evidence="14 15">
    <name type="scientific">Photobacterium angustum</name>
    <dbReference type="NCBI Taxonomy" id="661"/>
    <lineage>
        <taxon>Bacteria</taxon>
        <taxon>Pseudomonadati</taxon>
        <taxon>Pseudomonadota</taxon>
        <taxon>Gammaproteobacteria</taxon>
        <taxon>Vibrionales</taxon>
        <taxon>Vibrionaceae</taxon>
        <taxon>Photobacterium</taxon>
    </lineage>
</organism>
<feature type="transmembrane region" description="Helical" evidence="12">
    <location>
        <begin position="319"/>
        <end position="336"/>
    </location>
</feature>
<keyword evidence="3" id="KW-0813">Transport</keyword>
<comment type="subcellular location">
    <subcellularLocation>
        <location evidence="1">Cell membrane</location>
        <topology evidence="1">Multi-pass membrane protein</topology>
    </subcellularLocation>
</comment>
<evidence type="ECO:0000313" key="15">
    <source>
        <dbReference type="Proteomes" id="UP000238730"/>
    </source>
</evidence>
<evidence type="ECO:0000259" key="13">
    <source>
        <dbReference type="Pfam" id="PF00999"/>
    </source>
</evidence>
<evidence type="ECO:0000256" key="1">
    <source>
        <dbReference type="ARBA" id="ARBA00004651"/>
    </source>
</evidence>
<dbReference type="Proteomes" id="UP000238730">
    <property type="component" value="Unassembled WGS sequence"/>
</dbReference>
<sequence length="427" mass="46919">MSVYDTICIMAAIAVFISIINHKIGRFQTTIAITGWSIAISLILLALTSFGYISLNKENALIELIQHIKFEDFLLKGVLGFLLFAGALNIDLDHLKDQKFEITFLALASTLFSTFFIGIVLWLIFSLIGIELNFIYCCLFGALISPTDPIAVLAIVKKLKAPQRISTQIEGESLFNDGVGLVIFVTIFEVAFGKTAPTVSGTALLFIREALGGIAFGAVLGGIFHYLIKGSSDNMMRLILTMLIPTFGYVLGEHLEVSAPLAMVVSGILIGNITRKYISEQSANQMAHLWELVDEILNAVLFLLIGFVMITFSFHSIDIIAVIIAIPLVLLSRYLSIRLSYIGFTRYRQYNPESIKILTWGGLRGGLALAMAMAIPAHIYLPSHPDVSVKEIIVLMTYAIVIFSILIQGSTITPMIMKAKAVDNKPF</sequence>
<dbReference type="InterPro" id="IPR006153">
    <property type="entry name" value="Cation/H_exchanger_TM"/>
</dbReference>
<keyword evidence="5" id="KW-1003">Cell membrane</keyword>
<evidence type="ECO:0000256" key="6">
    <source>
        <dbReference type="ARBA" id="ARBA00022692"/>
    </source>
</evidence>
<dbReference type="PANTHER" id="PTHR10110">
    <property type="entry name" value="SODIUM/HYDROGEN EXCHANGER"/>
    <property type="match status" value="1"/>
</dbReference>
<feature type="transmembrane region" description="Helical" evidence="12">
    <location>
        <begin position="392"/>
        <end position="417"/>
    </location>
</feature>
<evidence type="ECO:0000256" key="10">
    <source>
        <dbReference type="ARBA" id="ARBA00023136"/>
    </source>
</evidence>
<feature type="transmembrane region" description="Helical" evidence="12">
    <location>
        <begin position="73"/>
        <end position="92"/>
    </location>
</feature>
<dbReference type="RefSeq" id="WP_198038514.1">
    <property type="nucleotide sequence ID" value="NZ_MSCJ01000003.1"/>
</dbReference>
<dbReference type="GO" id="GO:0051453">
    <property type="term" value="P:regulation of intracellular pH"/>
    <property type="evidence" value="ECO:0007669"/>
    <property type="project" value="TreeGrafter"/>
</dbReference>
<evidence type="ECO:0000256" key="2">
    <source>
        <dbReference type="ARBA" id="ARBA00007367"/>
    </source>
</evidence>
<evidence type="ECO:0000256" key="7">
    <source>
        <dbReference type="ARBA" id="ARBA00022989"/>
    </source>
</evidence>
<dbReference type="GO" id="GO:0015386">
    <property type="term" value="F:potassium:proton antiporter activity"/>
    <property type="evidence" value="ECO:0007669"/>
    <property type="project" value="TreeGrafter"/>
</dbReference>
<evidence type="ECO:0000256" key="8">
    <source>
        <dbReference type="ARBA" id="ARBA00023053"/>
    </source>
</evidence>
<dbReference type="GO" id="GO:0005886">
    <property type="term" value="C:plasma membrane"/>
    <property type="evidence" value="ECO:0007669"/>
    <property type="project" value="UniProtKB-SubCell"/>
</dbReference>
<keyword evidence="4" id="KW-0050">Antiport</keyword>
<feature type="domain" description="Cation/H+ exchanger transmembrane" evidence="13">
    <location>
        <begin position="50"/>
        <end position="417"/>
    </location>
</feature>
<feature type="transmembrane region" description="Helical" evidence="12">
    <location>
        <begin position="174"/>
        <end position="193"/>
    </location>
</feature>
<evidence type="ECO:0000256" key="9">
    <source>
        <dbReference type="ARBA" id="ARBA00023065"/>
    </source>
</evidence>
<keyword evidence="7 12" id="KW-1133">Transmembrane helix</keyword>
<keyword evidence="11" id="KW-0739">Sodium transport</keyword>
<feature type="transmembrane region" description="Helical" evidence="12">
    <location>
        <begin position="205"/>
        <end position="228"/>
    </location>
</feature>
<keyword evidence="6 12" id="KW-0812">Transmembrane</keyword>
<evidence type="ECO:0000313" key="14">
    <source>
        <dbReference type="EMBL" id="PQJ62540.1"/>
    </source>
</evidence>
<feature type="transmembrane region" description="Helical" evidence="12">
    <location>
        <begin position="104"/>
        <end position="127"/>
    </location>
</feature>
<accession>A0A2S7VLJ5</accession>
<comment type="caution">
    <text evidence="14">The sequence shown here is derived from an EMBL/GenBank/DDBJ whole genome shotgun (WGS) entry which is preliminary data.</text>
</comment>